<name>A0A0D0DD33_9AGAM</name>
<gene>
    <name evidence="2" type="ORF">PAXRUDRAFT_832359</name>
</gene>
<dbReference type="InParanoid" id="A0A0D0DD33"/>
<feature type="compositionally biased region" description="Pro residues" evidence="1">
    <location>
        <begin position="63"/>
        <end position="76"/>
    </location>
</feature>
<proteinExistence type="predicted"/>
<dbReference type="HOGENOM" id="CLU_2085564_0_0_1"/>
<dbReference type="OrthoDB" id="2507336at2759"/>
<feature type="region of interest" description="Disordered" evidence="1">
    <location>
        <begin position="10"/>
        <end position="117"/>
    </location>
</feature>
<feature type="compositionally biased region" description="Low complexity" evidence="1">
    <location>
        <begin position="16"/>
        <end position="26"/>
    </location>
</feature>
<reference evidence="3" key="2">
    <citation type="submission" date="2015-01" db="EMBL/GenBank/DDBJ databases">
        <title>Evolutionary Origins and Diversification of the Mycorrhizal Mutualists.</title>
        <authorList>
            <consortium name="DOE Joint Genome Institute"/>
            <consortium name="Mycorrhizal Genomics Consortium"/>
            <person name="Kohler A."/>
            <person name="Kuo A."/>
            <person name="Nagy L.G."/>
            <person name="Floudas D."/>
            <person name="Copeland A."/>
            <person name="Barry K.W."/>
            <person name="Cichocki N."/>
            <person name="Veneault-Fourrey C."/>
            <person name="LaButti K."/>
            <person name="Lindquist E.A."/>
            <person name="Lipzen A."/>
            <person name="Lundell T."/>
            <person name="Morin E."/>
            <person name="Murat C."/>
            <person name="Riley R."/>
            <person name="Ohm R."/>
            <person name="Sun H."/>
            <person name="Tunlid A."/>
            <person name="Henrissat B."/>
            <person name="Grigoriev I.V."/>
            <person name="Hibbett D.S."/>
            <person name="Martin F."/>
        </authorList>
    </citation>
    <scope>NUCLEOTIDE SEQUENCE [LARGE SCALE GENOMIC DNA]</scope>
    <source>
        <strain evidence="3">Ve08.2h10</strain>
    </source>
</reference>
<evidence type="ECO:0000256" key="1">
    <source>
        <dbReference type="SAM" id="MobiDB-lite"/>
    </source>
</evidence>
<evidence type="ECO:0000313" key="2">
    <source>
        <dbReference type="EMBL" id="KIK82186.1"/>
    </source>
</evidence>
<dbReference type="STRING" id="930991.A0A0D0DD33"/>
<reference evidence="2 3" key="1">
    <citation type="submission" date="2014-04" db="EMBL/GenBank/DDBJ databases">
        <authorList>
            <consortium name="DOE Joint Genome Institute"/>
            <person name="Kuo A."/>
            <person name="Kohler A."/>
            <person name="Jargeat P."/>
            <person name="Nagy L.G."/>
            <person name="Floudas D."/>
            <person name="Copeland A."/>
            <person name="Barry K.W."/>
            <person name="Cichocki N."/>
            <person name="Veneault-Fourrey C."/>
            <person name="LaButti K."/>
            <person name="Lindquist E.A."/>
            <person name="Lipzen A."/>
            <person name="Lundell T."/>
            <person name="Morin E."/>
            <person name="Murat C."/>
            <person name="Sun H."/>
            <person name="Tunlid A."/>
            <person name="Henrissat B."/>
            <person name="Grigoriev I.V."/>
            <person name="Hibbett D.S."/>
            <person name="Martin F."/>
            <person name="Nordberg H.P."/>
            <person name="Cantor M.N."/>
            <person name="Hua S.X."/>
        </authorList>
    </citation>
    <scope>NUCLEOTIDE SEQUENCE [LARGE SCALE GENOMIC DNA]</scope>
    <source>
        <strain evidence="2 3">Ve08.2h10</strain>
    </source>
</reference>
<accession>A0A0D0DD33</accession>
<protein>
    <submittedName>
        <fullName evidence="2">Uncharacterized protein</fullName>
    </submittedName>
</protein>
<dbReference type="AlphaFoldDB" id="A0A0D0DD33"/>
<dbReference type="EMBL" id="KN825665">
    <property type="protein sequence ID" value="KIK82186.1"/>
    <property type="molecule type" value="Genomic_DNA"/>
</dbReference>
<dbReference type="Proteomes" id="UP000054538">
    <property type="component" value="Unassembled WGS sequence"/>
</dbReference>
<sequence length="117" mass="12798">MSICVLRQCLGGSNKPSMSPSMPTSTQLPHNVPPPLDIPHARPAWRTVQQRGGTRRLRRSGPEAPPPESVPEPRPVPSWVAWPPNPTLASVEPTLLVPDRGSPSLFGPRSPRDSYRD</sequence>
<evidence type="ECO:0000313" key="3">
    <source>
        <dbReference type="Proteomes" id="UP000054538"/>
    </source>
</evidence>
<keyword evidence="3" id="KW-1185">Reference proteome</keyword>
<organism evidence="2 3">
    <name type="scientific">Paxillus rubicundulus Ve08.2h10</name>
    <dbReference type="NCBI Taxonomy" id="930991"/>
    <lineage>
        <taxon>Eukaryota</taxon>
        <taxon>Fungi</taxon>
        <taxon>Dikarya</taxon>
        <taxon>Basidiomycota</taxon>
        <taxon>Agaricomycotina</taxon>
        <taxon>Agaricomycetes</taxon>
        <taxon>Agaricomycetidae</taxon>
        <taxon>Boletales</taxon>
        <taxon>Paxilineae</taxon>
        <taxon>Paxillaceae</taxon>
        <taxon>Paxillus</taxon>
    </lineage>
</organism>